<dbReference type="AlphaFoldDB" id="A0A0X1T6P4"/>
<evidence type="ECO:0000259" key="2">
    <source>
        <dbReference type="Pfam" id="PF16220"/>
    </source>
</evidence>
<gene>
    <name evidence="3" type="ORF">AWM79_21175</name>
</gene>
<dbReference type="InterPro" id="IPR006860">
    <property type="entry name" value="FecR"/>
</dbReference>
<evidence type="ECO:0000259" key="1">
    <source>
        <dbReference type="Pfam" id="PF04773"/>
    </source>
</evidence>
<evidence type="ECO:0000313" key="4">
    <source>
        <dbReference type="Proteomes" id="UP000063229"/>
    </source>
</evidence>
<evidence type="ECO:0008006" key="5">
    <source>
        <dbReference type="Google" id="ProtNLM"/>
    </source>
</evidence>
<evidence type="ECO:0000313" key="3">
    <source>
        <dbReference type="EMBL" id="AMB87663.1"/>
    </source>
</evidence>
<protein>
    <recommendedName>
        <fullName evidence="5">FecR protein domain-containing protein</fullName>
    </recommendedName>
</protein>
<organism evidence="3 4">
    <name type="scientific">Pseudomonas agarici</name>
    <dbReference type="NCBI Taxonomy" id="46677"/>
    <lineage>
        <taxon>Bacteria</taxon>
        <taxon>Pseudomonadati</taxon>
        <taxon>Pseudomonadota</taxon>
        <taxon>Gammaproteobacteria</taxon>
        <taxon>Pseudomonadales</taxon>
        <taxon>Pseudomonadaceae</taxon>
        <taxon>Pseudomonas</taxon>
    </lineage>
</organism>
<dbReference type="STRING" id="46677.AWM79_21175"/>
<feature type="domain" description="FecR N-terminal" evidence="2">
    <location>
        <begin position="16"/>
        <end position="54"/>
    </location>
</feature>
<dbReference type="KEGG" id="pagb:AWM79_21175"/>
<sequence length="324" mass="35838">MPDSSPLPPVSQASLEQAAEWLLRLETAPECFDDFDLWLHSQPEHFVAWARVNQAVVALAEQPATGTGHWPATSPPRSMASTTLPRPRYRLRRRRLVAACASVCAVALVLLLNPGWHSDYSTGTGQTRLISLADGSQLTLAPQSAVDVNFAGPLRQVKLLRGEAFFEVVHDVTRPFEVQHNDTAVRVLGTAFDVAQNEAGLKVEVREGAVGVTHQGQPYRLSPGQRLWIERRNGRVSQTQIATQEIGGWIDGPQFFENASVAQVVEQLRRYQRGWIVLDENLAGQRVTGLYDLRDTQRALRALVAPLGGEISQYSPLLSVIRKK</sequence>
<dbReference type="PANTHER" id="PTHR30273:SF2">
    <property type="entry name" value="PROTEIN FECR"/>
    <property type="match status" value="1"/>
</dbReference>
<proteinExistence type="predicted"/>
<dbReference type="RefSeq" id="WP_060783724.1">
    <property type="nucleotide sequence ID" value="NZ_CP014135.1"/>
</dbReference>
<reference evidence="3 4" key="1">
    <citation type="submission" date="2016-01" db="EMBL/GenBank/DDBJ databases">
        <authorList>
            <person name="McClelland M."/>
            <person name="Jain A."/>
            <person name="Saraogi P."/>
            <person name="Mendelson R."/>
            <person name="Westerman R."/>
            <person name="SanMiguel P."/>
            <person name="Csonka L."/>
        </authorList>
    </citation>
    <scope>NUCLEOTIDE SEQUENCE [LARGE SCALE GENOMIC DNA]</scope>
    <source>
        <strain evidence="3 4">NCPPB 2472</strain>
    </source>
</reference>
<feature type="domain" description="FecR protein" evidence="1">
    <location>
        <begin position="119"/>
        <end position="210"/>
    </location>
</feature>
<dbReference type="Pfam" id="PF04773">
    <property type="entry name" value="FecR"/>
    <property type="match status" value="1"/>
</dbReference>
<dbReference type="PIRSF" id="PIRSF018266">
    <property type="entry name" value="FecR"/>
    <property type="match status" value="1"/>
</dbReference>
<keyword evidence="4" id="KW-1185">Reference proteome</keyword>
<dbReference type="Pfam" id="PF16220">
    <property type="entry name" value="DUF4880"/>
    <property type="match status" value="1"/>
</dbReference>
<dbReference type="InterPro" id="IPR032623">
    <property type="entry name" value="FecR_N"/>
</dbReference>
<dbReference type="Gene3D" id="2.60.120.1440">
    <property type="match status" value="1"/>
</dbReference>
<dbReference type="InterPro" id="IPR012373">
    <property type="entry name" value="Ferrdict_sens_TM"/>
</dbReference>
<dbReference type="Proteomes" id="UP000063229">
    <property type="component" value="Chromosome"/>
</dbReference>
<name>A0A0X1T6P4_PSEAA</name>
<dbReference type="GO" id="GO:0016989">
    <property type="term" value="F:sigma factor antagonist activity"/>
    <property type="evidence" value="ECO:0007669"/>
    <property type="project" value="TreeGrafter"/>
</dbReference>
<dbReference type="EMBL" id="CP014135">
    <property type="protein sequence ID" value="AMB87663.1"/>
    <property type="molecule type" value="Genomic_DNA"/>
</dbReference>
<dbReference type="PANTHER" id="PTHR30273">
    <property type="entry name" value="PERIPLASMIC SIGNAL SENSOR AND SIGMA FACTOR ACTIVATOR FECR-RELATED"/>
    <property type="match status" value="1"/>
</dbReference>
<accession>A0A0X1T6P4</accession>